<dbReference type="NCBIfam" id="NF047524">
    <property type="entry name" value="LIC_10461_domain"/>
    <property type="match status" value="1"/>
</dbReference>
<dbReference type="AlphaFoldDB" id="A0A2M9ZSH9"/>
<dbReference type="RefSeq" id="WP_100712472.1">
    <property type="nucleotide sequence ID" value="NZ_NPDY01000001.1"/>
</dbReference>
<proteinExistence type="predicted"/>
<keyword evidence="3" id="KW-1185">Reference proteome</keyword>
<dbReference type="EMBL" id="NPDY01000001">
    <property type="protein sequence ID" value="PJZ71487.1"/>
    <property type="molecule type" value="Genomic_DNA"/>
</dbReference>
<organism evidence="2 4">
    <name type="scientific">Leptospira perolatii</name>
    <dbReference type="NCBI Taxonomy" id="2023191"/>
    <lineage>
        <taxon>Bacteria</taxon>
        <taxon>Pseudomonadati</taxon>
        <taxon>Spirochaetota</taxon>
        <taxon>Spirochaetia</taxon>
        <taxon>Leptospirales</taxon>
        <taxon>Leptospiraceae</taxon>
        <taxon>Leptospira</taxon>
    </lineage>
</organism>
<accession>A0A2M9ZSH9</accession>
<name>A0A2M9ZSH9_9LEPT</name>
<reference evidence="3 4" key="1">
    <citation type="submission" date="2017-07" db="EMBL/GenBank/DDBJ databases">
        <title>Leptospira spp. isolated from tropical soils.</title>
        <authorList>
            <person name="Thibeaux R."/>
            <person name="Iraola G."/>
            <person name="Ferres I."/>
            <person name="Bierque E."/>
            <person name="Girault D."/>
            <person name="Soupe-Gilbert M.-E."/>
            <person name="Picardeau M."/>
            <person name="Goarant C."/>
        </authorList>
    </citation>
    <scope>NUCLEOTIDE SEQUENCE [LARGE SCALE GENOMIC DNA]</scope>
    <source>
        <strain evidence="2 4">FH1-B-B1</strain>
        <strain evidence="1 3">FH1-B-C1</strain>
    </source>
</reference>
<evidence type="ECO:0000313" key="4">
    <source>
        <dbReference type="Proteomes" id="UP000231990"/>
    </source>
</evidence>
<evidence type="ECO:0000313" key="3">
    <source>
        <dbReference type="Proteomes" id="UP000231962"/>
    </source>
</evidence>
<dbReference type="Proteomes" id="UP000231962">
    <property type="component" value="Unassembled WGS sequence"/>
</dbReference>
<dbReference type="OrthoDB" id="333421at2"/>
<dbReference type="Proteomes" id="UP000231990">
    <property type="component" value="Unassembled WGS sequence"/>
</dbReference>
<sequence>MLSLIRKSTILGSILIFLVLNCHSTAVIYKEPVIPVANTEKHSPPEEKLNQGSYVFGIYPSSPAQEISCPGGANYPEVVMTTGVWDSVIHILIGGVYTRKTVEIYCKK</sequence>
<protein>
    <submittedName>
        <fullName evidence="2">Uncharacterized protein</fullName>
    </submittedName>
</protein>
<gene>
    <name evidence="1" type="ORF">CH360_03075</name>
    <name evidence="2" type="ORF">CH373_03080</name>
</gene>
<comment type="caution">
    <text evidence="2">The sequence shown here is derived from an EMBL/GenBank/DDBJ whole genome shotgun (WGS) entry which is preliminary data.</text>
</comment>
<dbReference type="EMBL" id="NPDZ01000001">
    <property type="protein sequence ID" value="PJZ75022.1"/>
    <property type="molecule type" value="Genomic_DNA"/>
</dbReference>
<evidence type="ECO:0000313" key="1">
    <source>
        <dbReference type="EMBL" id="PJZ71487.1"/>
    </source>
</evidence>
<evidence type="ECO:0000313" key="2">
    <source>
        <dbReference type="EMBL" id="PJZ75022.1"/>
    </source>
</evidence>